<proteinExistence type="predicted"/>
<name>A0A3D6BWB3_9FLAO</name>
<dbReference type="AlphaFoldDB" id="A0A3D6BWB3"/>
<evidence type="ECO:0000259" key="1">
    <source>
        <dbReference type="PROSITE" id="PS51736"/>
    </source>
</evidence>
<dbReference type="GO" id="GO:0003677">
    <property type="term" value="F:DNA binding"/>
    <property type="evidence" value="ECO:0007669"/>
    <property type="project" value="InterPro"/>
</dbReference>
<organism evidence="2 3">
    <name type="scientific">Xanthomarina gelatinilytica</name>
    <dbReference type="NCBI Taxonomy" id="1137281"/>
    <lineage>
        <taxon>Bacteria</taxon>
        <taxon>Pseudomonadati</taxon>
        <taxon>Bacteroidota</taxon>
        <taxon>Flavobacteriia</taxon>
        <taxon>Flavobacteriales</taxon>
        <taxon>Flavobacteriaceae</taxon>
        <taxon>Xanthomarina</taxon>
    </lineage>
</organism>
<dbReference type="Gene3D" id="3.40.50.1390">
    <property type="entry name" value="Resolvase, N-terminal catalytic domain"/>
    <property type="match status" value="1"/>
</dbReference>
<evidence type="ECO:0000313" key="2">
    <source>
        <dbReference type="EMBL" id="HCY82987.1"/>
    </source>
</evidence>
<feature type="non-terminal residue" evidence="2">
    <location>
        <position position="40"/>
    </location>
</feature>
<dbReference type="Pfam" id="PF00239">
    <property type="entry name" value="Resolvase"/>
    <property type="match status" value="1"/>
</dbReference>
<dbReference type="SUPFAM" id="SSF53041">
    <property type="entry name" value="Resolvase-like"/>
    <property type="match status" value="1"/>
</dbReference>
<sequence>MNIVEDLQSKGIHLKCITEGIDTSTTTGKLFYQMNAIFAE</sequence>
<dbReference type="EMBL" id="DPRK01000256">
    <property type="protein sequence ID" value="HCY82987.1"/>
    <property type="molecule type" value="Genomic_DNA"/>
</dbReference>
<dbReference type="InterPro" id="IPR036162">
    <property type="entry name" value="Resolvase-like_N_sf"/>
</dbReference>
<dbReference type="GO" id="GO:0000150">
    <property type="term" value="F:DNA strand exchange activity"/>
    <property type="evidence" value="ECO:0007669"/>
    <property type="project" value="InterPro"/>
</dbReference>
<dbReference type="InterPro" id="IPR006119">
    <property type="entry name" value="Resolv_N"/>
</dbReference>
<dbReference type="Proteomes" id="UP000263268">
    <property type="component" value="Unassembled WGS sequence"/>
</dbReference>
<feature type="domain" description="Resolvase/invertase-type recombinase catalytic" evidence="1">
    <location>
        <begin position="1"/>
        <end position="40"/>
    </location>
</feature>
<reference evidence="2 3" key="1">
    <citation type="journal article" date="2018" name="Nat. Biotechnol.">
        <title>A standardized bacterial taxonomy based on genome phylogeny substantially revises the tree of life.</title>
        <authorList>
            <person name="Parks D.H."/>
            <person name="Chuvochina M."/>
            <person name="Waite D.W."/>
            <person name="Rinke C."/>
            <person name="Skarshewski A."/>
            <person name="Chaumeil P.A."/>
            <person name="Hugenholtz P."/>
        </authorList>
    </citation>
    <scope>NUCLEOTIDE SEQUENCE [LARGE SCALE GENOMIC DNA]</scope>
    <source>
        <strain evidence="2">UBA10227</strain>
    </source>
</reference>
<dbReference type="PROSITE" id="PS51736">
    <property type="entry name" value="RECOMBINASES_3"/>
    <property type="match status" value="1"/>
</dbReference>
<accession>A0A3D6BWB3</accession>
<protein>
    <submittedName>
        <fullName evidence="2">Resolvase</fullName>
    </submittedName>
</protein>
<comment type="caution">
    <text evidence="2">The sequence shown here is derived from an EMBL/GenBank/DDBJ whole genome shotgun (WGS) entry which is preliminary data.</text>
</comment>
<gene>
    <name evidence="2" type="ORF">DHV22_16015</name>
</gene>
<evidence type="ECO:0000313" key="3">
    <source>
        <dbReference type="Proteomes" id="UP000263268"/>
    </source>
</evidence>